<sequence length="66" mass="7034">MSKAELPVLDEHRITVDAEAEVVWRAVADTADRGFAGPFATAYAWAVRCEDSSRPSASTSTATPPP</sequence>
<evidence type="ECO:0000313" key="2">
    <source>
        <dbReference type="Proteomes" id="UP000581769"/>
    </source>
</evidence>
<name>A0A840J435_9PSEU</name>
<keyword evidence="2" id="KW-1185">Reference proteome</keyword>
<gene>
    <name evidence="1" type="ORF">BJY18_006108</name>
</gene>
<proteinExistence type="predicted"/>
<reference evidence="1 2" key="1">
    <citation type="submission" date="2020-08" db="EMBL/GenBank/DDBJ databases">
        <title>Sequencing the genomes of 1000 actinobacteria strains.</title>
        <authorList>
            <person name="Klenk H.-P."/>
        </authorList>
    </citation>
    <scope>NUCLEOTIDE SEQUENCE [LARGE SCALE GENOMIC DNA]</scope>
    <source>
        <strain evidence="1 2">DSM 45859</strain>
    </source>
</reference>
<dbReference type="Proteomes" id="UP000581769">
    <property type="component" value="Unassembled WGS sequence"/>
</dbReference>
<protein>
    <submittedName>
        <fullName evidence="1">Uncharacterized protein</fullName>
    </submittedName>
</protein>
<dbReference type="AlphaFoldDB" id="A0A840J435"/>
<dbReference type="RefSeq" id="WP_184783279.1">
    <property type="nucleotide sequence ID" value="NZ_JACHMG010000001.1"/>
</dbReference>
<comment type="caution">
    <text evidence="1">The sequence shown here is derived from an EMBL/GenBank/DDBJ whole genome shotgun (WGS) entry which is preliminary data.</text>
</comment>
<dbReference type="EMBL" id="JACHMG010000001">
    <property type="protein sequence ID" value="MBB4688623.1"/>
    <property type="molecule type" value="Genomic_DNA"/>
</dbReference>
<organism evidence="1 2">
    <name type="scientific">Amycolatopsis jiangsuensis</name>
    <dbReference type="NCBI Taxonomy" id="1181879"/>
    <lineage>
        <taxon>Bacteria</taxon>
        <taxon>Bacillati</taxon>
        <taxon>Actinomycetota</taxon>
        <taxon>Actinomycetes</taxon>
        <taxon>Pseudonocardiales</taxon>
        <taxon>Pseudonocardiaceae</taxon>
        <taxon>Amycolatopsis</taxon>
    </lineage>
</organism>
<evidence type="ECO:0000313" key="1">
    <source>
        <dbReference type="EMBL" id="MBB4688623.1"/>
    </source>
</evidence>
<accession>A0A840J435</accession>